<feature type="region of interest" description="Disordered" evidence="1">
    <location>
        <begin position="1"/>
        <end position="27"/>
    </location>
</feature>
<dbReference type="Pfam" id="PF08402">
    <property type="entry name" value="TOBE_2"/>
    <property type="match status" value="1"/>
</dbReference>
<comment type="caution">
    <text evidence="3">The sequence shown here is derived from an EMBL/GenBank/DDBJ whole genome shotgun (WGS) entry which is preliminary data.</text>
</comment>
<protein>
    <submittedName>
        <fullName evidence="3">TOBE domain-containing protein</fullName>
    </submittedName>
</protein>
<reference evidence="3 4" key="1">
    <citation type="submission" date="2019-11" db="EMBL/GenBank/DDBJ databases">
        <title>Draft genome sequences of five Paenibacillus species of dairy origin.</title>
        <authorList>
            <person name="Olajide A.M."/>
            <person name="Chen S."/>
            <person name="Lapointe G."/>
        </authorList>
    </citation>
    <scope>NUCLEOTIDE SEQUENCE [LARGE SCALE GENOMIC DNA]</scope>
    <source>
        <strain evidence="3 4">3CT49</strain>
    </source>
</reference>
<evidence type="ECO:0000259" key="2">
    <source>
        <dbReference type="Pfam" id="PF08402"/>
    </source>
</evidence>
<feature type="compositionally biased region" description="Low complexity" evidence="1">
    <location>
        <begin position="1"/>
        <end position="15"/>
    </location>
</feature>
<sequence length="81" mass="8475">MRGRVVSRSVAAAGGAREKGGLAGGGQDNISIRYESVGLGEDAAQLGNTLNAIVEDVRYGGTFLQYELRLDGEHRLTASVP</sequence>
<gene>
    <name evidence="3" type="ORF">GNQ08_17135</name>
</gene>
<dbReference type="EMBL" id="WNZZ01000013">
    <property type="protein sequence ID" value="MUG24113.1"/>
    <property type="molecule type" value="Genomic_DNA"/>
</dbReference>
<evidence type="ECO:0000256" key="1">
    <source>
        <dbReference type="SAM" id="MobiDB-lite"/>
    </source>
</evidence>
<dbReference type="InterPro" id="IPR013611">
    <property type="entry name" value="Transp-assoc_OB_typ2"/>
</dbReference>
<dbReference type="SUPFAM" id="SSF50331">
    <property type="entry name" value="MOP-like"/>
    <property type="match status" value="1"/>
</dbReference>
<dbReference type="AlphaFoldDB" id="A0A6N8EZB4"/>
<dbReference type="GO" id="GO:0005524">
    <property type="term" value="F:ATP binding"/>
    <property type="evidence" value="ECO:0007669"/>
    <property type="project" value="InterPro"/>
</dbReference>
<accession>A0A6N8EZB4</accession>
<feature type="non-terminal residue" evidence="3">
    <location>
        <position position="81"/>
    </location>
</feature>
<dbReference type="Proteomes" id="UP000442469">
    <property type="component" value="Unassembled WGS sequence"/>
</dbReference>
<evidence type="ECO:0000313" key="3">
    <source>
        <dbReference type="EMBL" id="MUG24113.1"/>
    </source>
</evidence>
<feature type="domain" description="Transport-associated OB type 2" evidence="2">
    <location>
        <begin position="31"/>
        <end position="80"/>
    </location>
</feature>
<dbReference type="GO" id="GO:0043190">
    <property type="term" value="C:ATP-binding cassette (ABC) transporter complex"/>
    <property type="evidence" value="ECO:0007669"/>
    <property type="project" value="InterPro"/>
</dbReference>
<organism evidence="3 4">
    <name type="scientific">Paenibacillus macerans</name>
    <name type="common">Bacillus macerans</name>
    <dbReference type="NCBI Taxonomy" id="44252"/>
    <lineage>
        <taxon>Bacteria</taxon>
        <taxon>Bacillati</taxon>
        <taxon>Bacillota</taxon>
        <taxon>Bacilli</taxon>
        <taxon>Bacillales</taxon>
        <taxon>Paenibacillaceae</taxon>
        <taxon>Paenibacillus</taxon>
    </lineage>
</organism>
<dbReference type="InterPro" id="IPR008995">
    <property type="entry name" value="Mo/tungstate-bd_C_term_dom"/>
</dbReference>
<dbReference type="GO" id="GO:0022857">
    <property type="term" value="F:transmembrane transporter activity"/>
    <property type="evidence" value="ECO:0007669"/>
    <property type="project" value="InterPro"/>
</dbReference>
<evidence type="ECO:0000313" key="4">
    <source>
        <dbReference type="Proteomes" id="UP000442469"/>
    </source>
</evidence>
<proteinExistence type="predicted"/>
<name>A0A6N8EZB4_PAEMA</name>